<feature type="transmembrane region" description="Helical" evidence="6">
    <location>
        <begin position="127"/>
        <end position="148"/>
    </location>
</feature>
<gene>
    <name evidence="7" type="ORF">BN85310900</name>
</gene>
<evidence type="ECO:0000256" key="6">
    <source>
        <dbReference type="SAM" id="Phobius"/>
    </source>
</evidence>
<keyword evidence="4 6" id="KW-1133">Transmembrane helix</keyword>
<feature type="transmembrane region" description="Helical" evidence="6">
    <location>
        <begin position="215"/>
        <end position="233"/>
    </location>
</feature>
<name>U4KP67_9MOLU</name>
<keyword evidence="3 6" id="KW-0812">Transmembrane</keyword>
<evidence type="ECO:0000256" key="5">
    <source>
        <dbReference type="ARBA" id="ARBA00023136"/>
    </source>
</evidence>
<evidence type="ECO:0000256" key="4">
    <source>
        <dbReference type="ARBA" id="ARBA00022989"/>
    </source>
</evidence>
<evidence type="ECO:0000256" key="1">
    <source>
        <dbReference type="ARBA" id="ARBA00004141"/>
    </source>
</evidence>
<dbReference type="InterPro" id="IPR004307">
    <property type="entry name" value="TspO_MBR"/>
</dbReference>
<evidence type="ECO:0000256" key="2">
    <source>
        <dbReference type="ARBA" id="ARBA00007524"/>
    </source>
</evidence>
<evidence type="ECO:0000313" key="8">
    <source>
        <dbReference type="Proteomes" id="UP000032737"/>
    </source>
</evidence>
<protein>
    <submittedName>
        <fullName evidence="7">Uncharacterized protein</fullName>
    </submittedName>
</protein>
<dbReference type="KEGG" id="abra:BN85310900"/>
<dbReference type="Gene3D" id="1.20.1260.100">
    <property type="entry name" value="TspO/MBR protein"/>
    <property type="match status" value="1"/>
</dbReference>
<dbReference type="Pfam" id="PF03073">
    <property type="entry name" value="TspO_MBR"/>
    <property type="match status" value="1"/>
</dbReference>
<accession>U4KP67</accession>
<comment type="similarity">
    <text evidence="2">Belongs to the TspO/BZRP family.</text>
</comment>
<sequence>MIIFKYIYNRCNKGVIQMVLASFVFLILTYVLMIFVNGLANQMPLNGITTGDVSYKYPNLFQPAGVTFAIWGLIYLGLFVFILYQGAQLKQLDEITSKRLFININLLFSLIAILNMCWLFLWHYDRIALSTIVMVGLLITLIVTFKIIDKDVLFIRSVVSLYLGWISVALIANFTILLVKIGTPNLGNIAVSLTIIMIFIGGLITLLWTYKEKEYVFSFVILWAYLGILLRHFRKENLDQTYPMIQLSVLIMMISIISFDLFVVFKK</sequence>
<evidence type="ECO:0000313" key="7">
    <source>
        <dbReference type="EMBL" id="CCV66111.1"/>
    </source>
</evidence>
<feature type="transmembrane region" description="Helical" evidence="6">
    <location>
        <begin position="189"/>
        <end position="208"/>
    </location>
</feature>
<proteinExistence type="inferred from homology"/>
<feature type="transmembrane region" description="Helical" evidence="6">
    <location>
        <begin position="20"/>
        <end position="40"/>
    </location>
</feature>
<organism evidence="7 8">
    <name type="scientific">Acholeplasma brassicae</name>
    <dbReference type="NCBI Taxonomy" id="61635"/>
    <lineage>
        <taxon>Bacteria</taxon>
        <taxon>Bacillati</taxon>
        <taxon>Mycoplasmatota</taxon>
        <taxon>Mollicutes</taxon>
        <taxon>Acholeplasmatales</taxon>
        <taxon>Acholeplasmataceae</taxon>
        <taxon>Acholeplasma</taxon>
    </lineage>
</organism>
<dbReference type="PANTHER" id="PTHR33802:SF1">
    <property type="entry name" value="XK-RELATED PROTEIN"/>
    <property type="match status" value="1"/>
</dbReference>
<dbReference type="HOGENOM" id="CLU_067293_1_0_14"/>
<dbReference type="Proteomes" id="UP000032737">
    <property type="component" value="Chromosome"/>
</dbReference>
<keyword evidence="8" id="KW-1185">Reference proteome</keyword>
<dbReference type="PANTHER" id="PTHR33802">
    <property type="entry name" value="SI:CH211-161H7.5-RELATED"/>
    <property type="match status" value="1"/>
</dbReference>
<dbReference type="EMBL" id="FO681348">
    <property type="protein sequence ID" value="CCV66111.1"/>
    <property type="molecule type" value="Genomic_DNA"/>
</dbReference>
<feature type="transmembrane region" description="Helical" evidence="6">
    <location>
        <begin position="160"/>
        <end position="183"/>
    </location>
</feature>
<keyword evidence="5 6" id="KW-0472">Membrane</keyword>
<dbReference type="InterPro" id="IPR038330">
    <property type="entry name" value="TspO/MBR-related_sf"/>
</dbReference>
<feature type="transmembrane region" description="Helical" evidence="6">
    <location>
        <begin position="100"/>
        <end position="121"/>
    </location>
</feature>
<dbReference type="GO" id="GO:0016020">
    <property type="term" value="C:membrane"/>
    <property type="evidence" value="ECO:0007669"/>
    <property type="project" value="UniProtKB-SubCell"/>
</dbReference>
<feature type="transmembrane region" description="Helical" evidence="6">
    <location>
        <begin position="245"/>
        <end position="265"/>
    </location>
</feature>
<evidence type="ECO:0000256" key="3">
    <source>
        <dbReference type="ARBA" id="ARBA00022692"/>
    </source>
</evidence>
<dbReference type="AlphaFoldDB" id="U4KP67"/>
<feature type="transmembrane region" description="Helical" evidence="6">
    <location>
        <begin position="60"/>
        <end position="84"/>
    </location>
</feature>
<comment type="subcellular location">
    <subcellularLocation>
        <location evidence="1">Membrane</location>
        <topology evidence="1">Multi-pass membrane protein</topology>
    </subcellularLocation>
</comment>
<reference evidence="7 8" key="1">
    <citation type="journal article" date="2013" name="J. Mol. Microbiol. Biotechnol.">
        <title>Analysis of the Complete Genomes of Acholeplasma brassicae , A. palmae and A. laidlawii and Their Comparison to the Obligate Parasites from ' Candidatus Phytoplasma'.</title>
        <authorList>
            <person name="Kube M."/>
            <person name="Siewert C."/>
            <person name="Migdoll A.M."/>
            <person name="Duduk B."/>
            <person name="Holz S."/>
            <person name="Rabus R."/>
            <person name="Seemuller E."/>
            <person name="Mitrovic J."/>
            <person name="Muller I."/>
            <person name="Buttner C."/>
            <person name="Reinhardt R."/>
        </authorList>
    </citation>
    <scope>NUCLEOTIDE SEQUENCE [LARGE SCALE GENOMIC DNA]</scope>
    <source>
        <strain evidence="8">0502</strain>
    </source>
</reference>
<dbReference type="STRING" id="61635.BN85310900"/>